<dbReference type="STRING" id="914234.M2RP81"/>
<protein>
    <recommendedName>
        <fullName evidence="2">CxC2-like cysteine cluster KDZ transposase-associated domain-containing protein</fullName>
    </recommendedName>
</protein>
<feature type="transmembrane region" description="Helical" evidence="1">
    <location>
        <begin position="364"/>
        <end position="389"/>
    </location>
</feature>
<keyword evidence="1" id="KW-0472">Membrane</keyword>
<keyword evidence="1" id="KW-0812">Transmembrane</keyword>
<evidence type="ECO:0000259" key="2">
    <source>
        <dbReference type="Pfam" id="PF18803"/>
    </source>
</evidence>
<dbReference type="OrthoDB" id="2737640at2759"/>
<dbReference type="Proteomes" id="UP000016930">
    <property type="component" value="Unassembled WGS sequence"/>
</dbReference>
<feature type="non-terminal residue" evidence="3">
    <location>
        <position position="1"/>
    </location>
</feature>
<evidence type="ECO:0000313" key="4">
    <source>
        <dbReference type="Proteomes" id="UP000016930"/>
    </source>
</evidence>
<reference evidence="3 4" key="1">
    <citation type="journal article" date="2012" name="Proc. Natl. Acad. Sci. U.S.A.">
        <title>Comparative genomics of Ceriporiopsis subvermispora and Phanerochaete chrysosporium provide insight into selective ligninolysis.</title>
        <authorList>
            <person name="Fernandez-Fueyo E."/>
            <person name="Ruiz-Duenas F.J."/>
            <person name="Ferreira P."/>
            <person name="Floudas D."/>
            <person name="Hibbett D.S."/>
            <person name="Canessa P."/>
            <person name="Larrondo L.F."/>
            <person name="James T.Y."/>
            <person name="Seelenfreund D."/>
            <person name="Lobos S."/>
            <person name="Polanco R."/>
            <person name="Tello M."/>
            <person name="Honda Y."/>
            <person name="Watanabe T."/>
            <person name="Watanabe T."/>
            <person name="Ryu J.S."/>
            <person name="Kubicek C.P."/>
            <person name="Schmoll M."/>
            <person name="Gaskell J."/>
            <person name="Hammel K.E."/>
            <person name="St John F.J."/>
            <person name="Vanden Wymelenberg A."/>
            <person name="Sabat G."/>
            <person name="Splinter BonDurant S."/>
            <person name="Syed K."/>
            <person name="Yadav J.S."/>
            <person name="Doddapaneni H."/>
            <person name="Subramanian V."/>
            <person name="Lavin J.L."/>
            <person name="Oguiza J.A."/>
            <person name="Perez G."/>
            <person name="Pisabarro A.G."/>
            <person name="Ramirez L."/>
            <person name="Santoyo F."/>
            <person name="Master E."/>
            <person name="Coutinho P.M."/>
            <person name="Henrissat B."/>
            <person name="Lombard V."/>
            <person name="Magnuson J.K."/>
            <person name="Kuees U."/>
            <person name="Hori C."/>
            <person name="Igarashi K."/>
            <person name="Samejima M."/>
            <person name="Held B.W."/>
            <person name="Barry K.W."/>
            <person name="LaButti K.M."/>
            <person name="Lapidus A."/>
            <person name="Lindquist E.A."/>
            <person name="Lucas S.M."/>
            <person name="Riley R."/>
            <person name="Salamov A.A."/>
            <person name="Hoffmeister D."/>
            <person name="Schwenk D."/>
            <person name="Hadar Y."/>
            <person name="Yarden O."/>
            <person name="de Vries R.P."/>
            <person name="Wiebenga A."/>
            <person name="Stenlid J."/>
            <person name="Eastwood D."/>
            <person name="Grigoriev I.V."/>
            <person name="Berka R.M."/>
            <person name="Blanchette R.A."/>
            <person name="Kersten P."/>
            <person name="Martinez A.T."/>
            <person name="Vicuna R."/>
            <person name="Cullen D."/>
        </authorList>
    </citation>
    <scope>NUCLEOTIDE SEQUENCE [LARGE SCALE GENOMIC DNA]</scope>
    <source>
        <strain evidence="3 4">B</strain>
    </source>
</reference>
<dbReference type="InterPro" id="IPR040521">
    <property type="entry name" value="KDZ"/>
</dbReference>
<feature type="non-terminal residue" evidence="3">
    <location>
        <position position="918"/>
    </location>
</feature>
<evidence type="ECO:0000256" key="1">
    <source>
        <dbReference type="SAM" id="Phobius"/>
    </source>
</evidence>
<dbReference type="EMBL" id="KB445793">
    <property type="protein sequence ID" value="EMD40257.1"/>
    <property type="molecule type" value="Genomic_DNA"/>
</dbReference>
<sequence>SKVDDWKKNYRQLFLDELVRQDGFSGSSNELTCSECSSPASLRCLHCFSSPAMCGECMLERHALQPLHRIESWNGEFFEKTTLNAIGFTLQLGHTHDKCPHASKEAKICVVDTSGLHYISIRYCECAQGRDVPPWQQLLRAQLFPATNKRPRTVFTFSVLDLFHELTLQSKINLYDFYVTLERITDNTNSEASMVSTIRLVSAWADNGMLKRAARGHDPRSVIATTEGELAVECPACAHPKRNLPEGWESLPQKTGWIYTLFLMLDANFRIRCKDRGLQDSNLTSGWAYFVEQDKYLKHVAKHADIENVNACSAEHNAIIKANLHKKGYIASGVGAVLCGRHALVRKTGVGDLQKGEKFCNMDYLLLSTLINVFAYWLLITYDIACSFYKNFNRRNRHYRADLQTDLDHVNIRWAIPKEHLAVHGPNHSQFSLNFLPFVGRTYGEGIESSWAHINPVALSAQEMGPGMRHEVLDDHWGAWNWRKVAGMGAHLVKSHAEALDMHEQQYDAFIEYSDMFDPAVVEGWQDIYDAWIKDPYVKPDPFEEPMSAMTMSSLRRQLAEEDAAEEARGQVNAHEISTRVFMQLGLDLEEQMYVSFCVSSSLLTSRFQIDTKRAEVQEKRNALSYRIRIWRKIQNIYMPVVTRLREDEDSEGDDEDGDEDGAVDSDSLFLPSSLPANIRTQPSIQSLLTLERHLRIAQADDALDEIRRLRWILQRVLQFRKLNIAGSGAKPTTHVRSLYDKFQRRVDRAAATYRAAHAALLAMNAEDPELRHFKSLHSDDISGPGRDADGPGEGRYEMSWIWHVQRREPRDVAPDDMVSARVEWARAKARAERWPEETILLEEEMRRIVEFLRWKACWWRGQRDRRVVDAVLLRGLNAYAEKQAAVFEGLALTFARRWMPYLHSLGRSPKWFEYFPD</sequence>
<dbReference type="PANTHER" id="PTHR33096:SF1">
    <property type="entry name" value="CXC1-LIKE CYSTEINE CLUSTER ASSOCIATED WITH KDZ TRANSPOSASES DOMAIN-CONTAINING PROTEIN"/>
    <property type="match status" value="1"/>
</dbReference>
<name>M2RP81_CERS8</name>
<feature type="domain" description="CxC2-like cysteine cluster KDZ transposase-associated" evidence="2">
    <location>
        <begin position="83"/>
        <end position="189"/>
    </location>
</feature>
<dbReference type="AlphaFoldDB" id="M2RP81"/>
<evidence type="ECO:0000313" key="3">
    <source>
        <dbReference type="EMBL" id="EMD40257.1"/>
    </source>
</evidence>
<proteinExistence type="predicted"/>
<dbReference type="Pfam" id="PF18758">
    <property type="entry name" value="KDZ"/>
    <property type="match status" value="1"/>
</dbReference>
<organism evidence="3 4">
    <name type="scientific">Ceriporiopsis subvermispora (strain B)</name>
    <name type="common">White-rot fungus</name>
    <name type="synonym">Gelatoporia subvermispora</name>
    <dbReference type="NCBI Taxonomy" id="914234"/>
    <lineage>
        <taxon>Eukaryota</taxon>
        <taxon>Fungi</taxon>
        <taxon>Dikarya</taxon>
        <taxon>Basidiomycota</taxon>
        <taxon>Agaricomycotina</taxon>
        <taxon>Agaricomycetes</taxon>
        <taxon>Polyporales</taxon>
        <taxon>Gelatoporiaceae</taxon>
        <taxon>Gelatoporia</taxon>
    </lineage>
</organism>
<dbReference type="HOGENOM" id="CLU_003703_13_0_1"/>
<gene>
    <name evidence="3" type="ORF">CERSUDRAFT_28712</name>
</gene>
<keyword evidence="4" id="KW-1185">Reference proteome</keyword>
<accession>M2RP81</accession>
<keyword evidence="1" id="KW-1133">Transmembrane helix</keyword>
<dbReference type="Pfam" id="PF18803">
    <property type="entry name" value="CxC2"/>
    <property type="match status" value="1"/>
</dbReference>
<dbReference type="InterPro" id="IPR041457">
    <property type="entry name" value="CxC2_KDZ-assoc"/>
</dbReference>
<dbReference type="PANTHER" id="PTHR33096">
    <property type="entry name" value="CXC2 DOMAIN-CONTAINING PROTEIN"/>
    <property type="match status" value="1"/>
</dbReference>